<feature type="region of interest" description="Disordered" evidence="1">
    <location>
        <begin position="52"/>
        <end position="76"/>
    </location>
</feature>
<evidence type="ECO:0000256" key="1">
    <source>
        <dbReference type="SAM" id="MobiDB-lite"/>
    </source>
</evidence>
<keyword evidence="3" id="KW-1185">Reference proteome</keyword>
<evidence type="ECO:0000313" key="2">
    <source>
        <dbReference type="EMBL" id="KAG6965447.1"/>
    </source>
</evidence>
<dbReference type="PANTHER" id="PTHR28596">
    <property type="entry name" value="BBSOME-INTERACTING PROTEIN 1"/>
    <property type="match status" value="1"/>
</dbReference>
<comment type="caution">
    <text evidence="2">The sequence shown here is derived from an EMBL/GenBank/DDBJ whole genome shotgun (WGS) entry which is preliminary data.</text>
</comment>
<dbReference type="GO" id="GO:0034464">
    <property type="term" value="C:BBSome"/>
    <property type="evidence" value="ECO:0007669"/>
    <property type="project" value="InterPro"/>
</dbReference>
<evidence type="ECO:0000313" key="3">
    <source>
        <dbReference type="Proteomes" id="UP000709295"/>
    </source>
</evidence>
<dbReference type="Pfam" id="PF14777">
    <property type="entry name" value="BBIP10"/>
    <property type="match status" value="1"/>
</dbReference>
<proteinExistence type="predicted"/>
<dbReference type="AlphaFoldDB" id="A0A8J5J013"/>
<protein>
    <submittedName>
        <fullName evidence="2">Uncharacterized protein</fullName>
    </submittedName>
</protein>
<dbReference type="Proteomes" id="UP000709295">
    <property type="component" value="Unassembled WGS sequence"/>
</dbReference>
<dbReference type="GO" id="GO:0060271">
    <property type="term" value="P:cilium assembly"/>
    <property type="evidence" value="ECO:0007669"/>
    <property type="project" value="InterPro"/>
</dbReference>
<dbReference type="EMBL" id="JAENGY010000337">
    <property type="protein sequence ID" value="KAG6965447.1"/>
    <property type="molecule type" value="Genomic_DNA"/>
</dbReference>
<gene>
    <name evidence="2" type="ORF">JG688_00007178</name>
</gene>
<dbReference type="GO" id="GO:0097500">
    <property type="term" value="P:receptor localization to non-motile cilium"/>
    <property type="evidence" value="ECO:0007669"/>
    <property type="project" value="TreeGrafter"/>
</dbReference>
<sequence>MQQRVQIQEVLPKAGLVYSERGNLTEVLCKPKIMPIKSATLLRIEEIEKQARALARPATATSPGGDYYRPTTSSRK</sequence>
<dbReference type="PANTHER" id="PTHR28596:SF1">
    <property type="entry name" value="BBSOME-INTERACTING PROTEIN 1"/>
    <property type="match status" value="1"/>
</dbReference>
<name>A0A8J5J013_9STRA</name>
<organism evidence="2 3">
    <name type="scientific">Phytophthora aleatoria</name>
    <dbReference type="NCBI Taxonomy" id="2496075"/>
    <lineage>
        <taxon>Eukaryota</taxon>
        <taxon>Sar</taxon>
        <taxon>Stramenopiles</taxon>
        <taxon>Oomycota</taxon>
        <taxon>Peronosporomycetes</taxon>
        <taxon>Peronosporales</taxon>
        <taxon>Peronosporaceae</taxon>
        <taxon>Phytophthora</taxon>
    </lineage>
</organism>
<dbReference type="InterPro" id="IPR028233">
    <property type="entry name" value="BBIP10"/>
</dbReference>
<reference evidence="2" key="1">
    <citation type="submission" date="2021-01" db="EMBL/GenBank/DDBJ databases">
        <title>Phytophthora aleatoria, a newly-described species from Pinus radiata is distinct from Phytophthora cactorum isolates based on comparative genomics.</title>
        <authorList>
            <person name="Mcdougal R."/>
            <person name="Panda P."/>
            <person name="Williams N."/>
            <person name="Studholme D.J."/>
        </authorList>
    </citation>
    <scope>NUCLEOTIDE SEQUENCE</scope>
    <source>
        <strain evidence="2">NZFS 4037</strain>
    </source>
</reference>
<accession>A0A8J5J013</accession>